<comment type="caution">
    <text evidence="11">The sequence shown here is derived from an EMBL/GenBank/DDBJ whole genome shotgun (WGS) entry which is preliminary data.</text>
</comment>
<feature type="transmembrane region" description="Helical" evidence="9">
    <location>
        <begin position="179"/>
        <end position="203"/>
    </location>
</feature>
<keyword evidence="4" id="KW-0297">G-protein coupled receptor</keyword>
<dbReference type="GO" id="GO:0007204">
    <property type="term" value="P:positive regulation of cytosolic calcium ion concentration"/>
    <property type="evidence" value="ECO:0007669"/>
    <property type="project" value="TreeGrafter"/>
</dbReference>
<keyword evidence="2 9" id="KW-0812">Transmembrane</keyword>
<evidence type="ECO:0000256" key="3">
    <source>
        <dbReference type="ARBA" id="ARBA00022989"/>
    </source>
</evidence>
<dbReference type="InterPro" id="IPR000826">
    <property type="entry name" value="Formyl_rcpt-rel"/>
</dbReference>
<evidence type="ECO:0000256" key="8">
    <source>
        <dbReference type="ARBA" id="ARBA00025736"/>
    </source>
</evidence>
<evidence type="ECO:0000259" key="10">
    <source>
        <dbReference type="PROSITE" id="PS50262"/>
    </source>
</evidence>
<keyword evidence="5 9" id="KW-0472">Membrane</keyword>
<protein>
    <submittedName>
        <fullName evidence="11">Chemokine-like receptor 1-like</fullName>
    </submittedName>
</protein>
<dbReference type="PRINTS" id="PR00237">
    <property type="entry name" value="GPCRRHODOPSN"/>
</dbReference>
<name>A0A9W7TSL2_TRIRA</name>
<evidence type="ECO:0000256" key="6">
    <source>
        <dbReference type="ARBA" id="ARBA00023170"/>
    </source>
</evidence>
<feature type="transmembrane region" description="Helical" evidence="9">
    <location>
        <begin position="48"/>
        <end position="67"/>
    </location>
</feature>
<keyword evidence="7" id="KW-0807">Transducer</keyword>
<keyword evidence="3 9" id="KW-1133">Transmembrane helix</keyword>
<comment type="similarity">
    <text evidence="8">Belongs to the chemokine-like receptor (CMKLR) family.</text>
</comment>
<sequence>MCKLGSLVTVLNMFASTFLLAAISVDRCLSTWVVVWARTKRTLFKAKLSCLLIWLASIACSLPLVIFRKTKCIASEQQTICAADFPNGLATYKRLVVYRFGVGFLIPFIVIFTSYLAIGVRVRRLRKNNKLKPYRIILAFSFCWLTFYTHQLVDVWIREINLTNPSAKLNSFKEVLDDIGLILVSLAYLNSCLNPFLYVFFLCDEFKKKLKQSLVMMFESAFAEEHLALLQHSQSQPKGGTGTDETGPSVNFLACTE</sequence>
<keyword evidence="6 11" id="KW-0675">Receptor</keyword>
<dbReference type="EMBL" id="JAFHDT010000014">
    <property type="protein sequence ID" value="KAI7801189.1"/>
    <property type="molecule type" value="Genomic_DNA"/>
</dbReference>
<comment type="subcellular location">
    <subcellularLocation>
        <location evidence="1">Membrane</location>
        <topology evidence="1">Multi-pass membrane protein</topology>
    </subcellularLocation>
</comment>
<dbReference type="GO" id="GO:0007200">
    <property type="term" value="P:phospholipase C-activating G protein-coupled receptor signaling pathway"/>
    <property type="evidence" value="ECO:0007669"/>
    <property type="project" value="TreeGrafter"/>
</dbReference>
<evidence type="ECO:0000256" key="4">
    <source>
        <dbReference type="ARBA" id="ARBA00023040"/>
    </source>
</evidence>
<dbReference type="PROSITE" id="PS50262">
    <property type="entry name" value="G_PROTEIN_RECEP_F1_2"/>
    <property type="match status" value="1"/>
</dbReference>
<evidence type="ECO:0000313" key="12">
    <source>
        <dbReference type="Proteomes" id="UP001059041"/>
    </source>
</evidence>
<evidence type="ECO:0000256" key="7">
    <source>
        <dbReference type="ARBA" id="ARBA00023224"/>
    </source>
</evidence>
<dbReference type="PRINTS" id="PR00526">
    <property type="entry name" value="FMETLEUPHER"/>
</dbReference>
<evidence type="ECO:0000256" key="9">
    <source>
        <dbReference type="SAM" id="Phobius"/>
    </source>
</evidence>
<reference evidence="11" key="1">
    <citation type="submission" date="2021-02" db="EMBL/GenBank/DDBJ databases">
        <title>Comparative genomics reveals that relaxation of natural selection precedes convergent phenotypic evolution of cavefish.</title>
        <authorList>
            <person name="Peng Z."/>
        </authorList>
    </citation>
    <scope>NUCLEOTIDE SEQUENCE</scope>
    <source>
        <tissue evidence="11">Muscle</tissue>
    </source>
</reference>
<dbReference type="SUPFAM" id="SSF81321">
    <property type="entry name" value="Family A G protein-coupled receptor-like"/>
    <property type="match status" value="1"/>
</dbReference>
<gene>
    <name evidence="11" type="ORF">IRJ41_025588</name>
</gene>
<dbReference type="InterPro" id="IPR000276">
    <property type="entry name" value="GPCR_Rhodpsn"/>
</dbReference>
<dbReference type="Pfam" id="PF00001">
    <property type="entry name" value="7tm_1"/>
    <property type="match status" value="1"/>
</dbReference>
<organism evidence="11 12">
    <name type="scientific">Triplophysa rosa</name>
    <name type="common">Cave loach</name>
    <dbReference type="NCBI Taxonomy" id="992332"/>
    <lineage>
        <taxon>Eukaryota</taxon>
        <taxon>Metazoa</taxon>
        <taxon>Chordata</taxon>
        <taxon>Craniata</taxon>
        <taxon>Vertebrata</taxon>
        <taxon>Euteleostomi</taxon>
        <taxon>Actinopterygii</taxon>
        <taxon>Neopterygii</taxon>
        <taxon>Teleostei</taxon>
        <taxon>Ostariophysi</taxon>
        <taxon>Cypriniformes</taxon>
        <taxon>Nemacheilidae</taxon>
        <taxon>Triplophysa</taxon>
    </lineage>
</organism>
<dbReference type="PANTHER" id="PTHR24225">
    <property type="entry name" value="CHEMOTACTIC RECEPTOR"/>
    <property type="match status" value="1"/>
</dbReference>
<dbReference type="GO" id="GO:0004875">
    <property type="term" value="F:complement receptor activity"/>
    <property type="evidence" value="ECO:0007669"/>
    <property type="project" value="TreeGrafter"/>
</dbReference>
<evidence type="ECO:0000256" key="2">
    <source>
        <dbReference type="ARBA" id="ARBA00022692"/>
    </source>
</evidence>
<dbReference type="AlphaFoldDB" id="A0A9W7TSL2"/>
<evidence type="ECO:0000256" key="1">
    <source>
        <dbReference type="ARBA" id="ARBA00004141"/>
    </source>
</evidence>
<proteinExistence type="inferred from homology"/>
<dbReference type="GO" id="GO:0004930">
    <property type="term" value="F:G protein-coupled receptor activity"/>
    <property type="evidence" value="ECO:0007669"/>
    <property type="project" value="UniProtKB-KW"/>
</dbReference>
<dbReference type="GO" id="GO:0006954">
    <property type="term" value="P:inflammatory response"/>
    <property type="evidence" value="ECO:0007669"/>
    <property type="project" value="TreeGrafter"/>
</dbReference>
<feature type="transmembrane region" description="Helical" evidence="9">
    <location>
        <begin position="134"/>
        <end position="153"/>
    </location>
</feature>
<feature type="transmembrane region" description="Helical" evidence="9">
    <location>
        <begin position="13"/>
        <end position="36"/>
    </location>
</feature>
<dbReference type="InterPro" id="IPR017452">
    <property type="entry name" value="GPCR_Rhodpsn_7TM"/>
</dbReference>
<evidence type="ECO:0000256" key="5">
    <source>
        <dbReference type="ARBA" id="ARBA00023136"/>
    </source>
</evidence>
<feature type="domain" description="G-protein coupled receptors family 1 profile" evidence="10">
    <location>
        <begin position="1"/>
        <end position="198"/>
    </location>
</feature>
<accession>A0A9W7TSL2</accession>
<dbReference type="PANTHER" id="PTHR24225:SF68">
    <property type="entry name" value="C3A ANAPHYLATOXIN CHEMOTACTIC RECEPTOR-LIKE-RELATED"/>
    <property type="match status" value="1"/>
</dbReference>
<keyword evidence="12" id="KW-1185">Reference proteome</keyword>
<dbReference type="Gene3D" id="1.20.1070.10">
    <property type="entry name" value="Rhodopsin 7-helix transmembrane proteins"/>
    <property type="match status" value="1"/>
</dbReference>
<evidence type="ECO:0000313" key="11">
    <source>
        <dbReference type="EMBL" id="KAI7801189.1"/>
    </source>
</evidence>
<dbReference type="Proteomes" id="UP001059041">
    <property type="component" value="Linkage Group LG14"/>
</dbReference>
<dbReference type="GO" id="GO:0005886">
    <property type="term" value="C:plasma membrane"/>
    <property type="evidence" value="ECO:0007669"/>
    <property type="project" value="TreeGrafter"/>
</dbReference>
<feature type="transmembrane region" description="Helical" evidence="9">
    <location>
        <begin position="96"/>
        <end position="122"/>
    </location>
</feature>